<dbReference type="SUPFAM" id="SSF144064">
    <property type="entry name" value="Heme iron utilization protein-like"/>
    <property type="match status" value="1"/>
</dbReference>
<dbReference type="KEGG" id="cpau:EHF44_16280"/>
<organism evidence="2 3">
    <name type="scientific">Cupriavidus pauculus</name>
    <dbReference type="NCBI Taxonomy" id="82633"/>
    <lineage>
        <taxon>Bacteria</taxon>
        <taxon>Pseudomonadati</taxon>
        <taxon>Pseudomonadota</taxon>
        <taxon>Betaproteobacteria</taxon>
        <taxon>Burkholderiales</taxon>
        <taxon>Burkholderiaceae</taxon>
        <taxon>Cupriavidus</taxon>
    </lineage>
</organism>
<gene>
    <name evidence="2" type="ORF">EHF44_16280</name>
</gene>
<dbReference type="InterPro" id="IPR007845">
    <property type="entry name" value="HemS/ChuX_dom"/>
</dbReference>
<protein>
    <submittedName>
        <fullName evidence="2">Hemin-degrading factor</fullName>
    </submittedName>
</protein>
<dbReference type="Proteomes" id="UP000270411">
    <property type="component" value="Chromosome 1"/>
</dbReference>
<proteinExistence type="predicted"/>
<dbReference type="CDD" id="cd16830">
    <property type="entry name" value="HemS-like_N"/>
    <property type="match status" value="1"/>
</dbReference>
<evidence type="ECO:0000313" key="2">
    <source>
        <dbReference type="EMBL" id="AZG14855.1"/>
    </source>
</evidence>
<dbReference type="Gene3D" id="3.40.1570.10">
    <property type="entry name" value="HemS/ChuS/ChuX like domains"/>
    <property type="match status" value="2"/>
</dbReference>
<dbReference type="CDD" id="cd16831">
    <property type="entry name" value="HemS-like_C"/>
    <property type="match status" value="1"/>
</dbReference>
<dbReference type="GO" id="GO:0006826">
    <property type="term" value="P:iron ion transport"/>
    <property type="evidence" value="ECO:0007669"/>
    <property type="project" value="InterPro"/>
</dbReference>
<dbReference type="AlphaFoldDB" id="A0A3G8H3M1"/>
<dbReference type="OrthoDB" id="316630at2"/>
<evidence type="ECO:0000259" key="1">
    <source>
        <dbReference type="Pfam" id="PF05171"/>
    </source>
</evidence>
<name>A0A3G8H3M1_9BURK</name>
<accession>A0A3G8H3M1</accession>
<feature type="domain" description="Haemin-degrading HemS/ChuX" evidence="1">
    <location>
        <begin position="33"/>
        <end position="155"/>
    </location>
</feature>
<evidence type="ECO:0000313" key="3">
    <source>
        <dbReference type="Proteomes" id="UP000270411"/>
    </source>
</evidence>
<reference evidence="3" key="1">
    <citation type="submission" date="2018-11" db="EMBL/GenBank/DDBJ databases">
        <title>FDA dAtabase for Regulatory Grade micrObial Sequences (FDA-ARGOS): Supporting development and validation of Infectious Disease Dx tests.</title>
        <authorList>
            <person name="Goldberg B."/>
            <person name="Campos J."/>
            <person name="Tallon L."/>
            <person name="Sadzewicz L."/>
            <person name="Zhao X."/>
            <person name="Vavikolanu K."/>
            <person name="Mehta A."/>
            <person name="Aluvathingal J."/>
            <person name="Nadendla S."/>
            <person name="Geyer C."/>
            <person name="Nandy P."/>
            <person name="Yan Y."/>
            <person name="Sichtig H."/>
        </authorList>
    </citation>
    <scope>NUCLEOTIDE SEQUENCE [LARGE SCALE GENOMIC DNA]</scope>
    <source>
        <strain evidence="3">FDAARGOS_614</strain>
    </source>
</reference>
<sequence length="344" mass="37383">MEPHHIDTLRQRHQALVAAQPNLRIRDRARQLGVTEAELVAAGCGVTARQLGGTPQQLVRDLGTLGPVMALSRNDHAVHERHGQYQGIEADGPVGLVLGPDIDLRLFFGSWRYFYAVTENGRDSLQFFDKAGDAVHKVYRTDATDAEAWQAYVARHALDALAPVTVEPIAAVAEAAAPADPAALRTHWRGLQDTHDFFAMLRQFKVSRLGALRAAGDDLAQQVDNIAVETMLGRAAEAGLPIMCFVANRGIVQIHSGPVHKLVRTGPWFNVLDPAFNLHLNTGAVASSWIVNKPTVDGWVTSLELFDADGGLVVQFFGERKPGQPELPAWRALLQSLCPVALAA</sequence>
<dbReference type="EMBL" id="CP033969">
    <property type="protein sequence ID" value="AZG14855.1"/>
    <property type="molecule type" value="Genomic_DNA"/>
</dbReference>
<dbReference type="Pfam" id="PF05171">
    <property type="entry name" value="HemS"/>
    <property type="match status" value="2"/>
</dbReference>
<dbReference type="InterPro" id="IPR053733">
    <property type="entry name" value="Heme_Transport_Util_sf"/>
</dbReference>
<feature type="domain" description="Haemin-degrading HemS/ChuX" evidence="1">
    <location>
        <begin position="205"/>
        <end position="337"/>
    </location>
</feature>